<dbReference type="Proteomes" id="UP000007305">
    <property type="component" value="Chromosome 4"/>
</dbReference>
<protein>
    <submittedName>
        <fullName evidence="1">Uncharacterized protein</fullName>
    </submittedName>
</protein>
<evidence type="ECO:0000313" key="1">
    <source>
        <dbReference type="EnsemblPlants" id="Zm00001eb184260_P002"/>
    </source>
</evidence>
<dbReference type="EnsemblPlants" id="Zm00001eb184250_T001">
    <property type="protein sequence ID" value="Zm00001eb184250_P001"/>
    <property type="gene ID" value="Zm00001eb184250"/>
</dbReference>
<sequence length="81" mass="8998">MAASFSLAATTSQGQRAVASPWQWSATRSRRLHVRCFAQQPRHLCALPARCFVEPRGQHAVDGRRAFAVLRSPVRDAVSPR</sequence>
<dbReference type="Gramene" id="Zm00001eb184260_T002">
    <property type="protein sequence ID" value="Zm00001eb184260_P002"/>
    <property type="gene ID" value="Zm00001eb184260"/>
</dbReference>
<accession>A0A804NT48</accession>
<dbReference type="Gramene" id="Zm00001eb184250_T001">
    <property type="protein sequence ID" value="Zm00001eb184250_P001"/>
    <property type="gene ID" value="Zm00001eb184250"/>
</dbReference>
<proteinExistence type="predicted"/>
<dbReference type="AlphaFoldDB" id="A0A804NT48"/>
<organism evidence="1 2">
    <name type="scientific">Zea mays</name>
    <name type="common">Maize</name>
    <dbReference type="NCBI Taxonomy" id="4577"/>
    <lineage>
        <taxon>Eukaryota</taxon>
        <taxon>Viridiplantae</taxon>
        <taxon>Streptophyta</taxon>
        <taxon>Embryophyta</taxon>
        <taxon>Tracheophyta</taxon>
        <taxon>Spermatophyta</taxon>
        <taxon>Magnoliopsida</taxon>
        <taxon>Liliopsida</taxon>
        <taxon>Poales</taxon>
        <taxon>Poaceae</taxon>
        <taxon>PACMAD clade</taxon>
        <taxon>Panicoideae</taxon>
        <taxon>Andropogonodae</taxon>
        <taxon>Andropogoneae</taxon>
        <taxon>Tripsacinae</taxon>
        <taxon>Zea</taxon>
    </lineage>
</organism>
<reference evidence="1" key="2">
    <citation type="submission" date="2019-07" db="EMBL/GenBank/DDBJ databases">
        <authorList>
            <person name="Seetharam A."/>
            <person name="Woodhouse M."/>
            <person name="Cannon E."/>
        </authorList>
    </citation>
    <scope>NUCLEOTIDE SEQUENCE [LARGE SCALE GENOMIC DNA]</scope>
    <source>
        <strain evidence="1">cv. B73</strain>
    </source>
</reference>
<dbReference type="EnsemblPlants" id="Zm00001eb184260_T002">
    <property type="protein sequence ID" value="Zm00001eb184260_P002"/>
    <property type="gene ID" value="Zm00001eb184260"/>
</dbReference>
<name>A0A804NT48_MAIZE</name>
<keyword evidence="2" id="KW-1185">Reference proteome</keyword>
<evidence type="ECO:0000313" key="2">
    <source>
        <dbReference type="Proteomes" id="UP000007305"/>
    </source>
</evidence>
<reference evidence="2" key="1">
    <citation type="journal article" date="2009" name="Science">
        <title>The B73 maize genome: complexity, diversity, and dynamics.</title>
        <authorList>
            <person name="Schnable P.S."/>
            <person name="Ware D."/>
            <person name="Fulton R.S."/>
            <person name="Stein J.C."/>
            <person name="Wei F."/>
            <person name="Pasternak S."/>
            <person name="Liang C."/>
            <person name="Zhang J."/>
            <person name="Fulton L."/>
            <person name="Graves T.A."/>
            <person name="Minx P."/>
            <person name="Reily A.D."/>
            <person name="Courtney L."/>
            <person name="Kruchowski S.S."/>
            <person name="Tomlinson C."/>
            <person name="Strong C."/>
            <person name="Delehaunty K."/>
            <person name="Fronick C."/>
            <person name="Courtney B."/>
            <person name="Rock S.M."/>
            <person name="Belter E."/>
            <person name="Du F."/>
            <person name="Kim K."/>
            <person name="Abbott R.M."/>
            <person name="Cotton M."/>
            <person name="Levy A."/>
            <person name="Marchetto P."/>
            <person name="Ochoa K."/>
            <person name="Jackson S.M."/>
            <person name="Gillam B."/>
            <person name="Chen W."/>
            <person name="Yan L."/>
            <person name="Higginbotham J."/>
            <person name="Cardenas M."/>
            <person name="Waligorski J."/>
            <person name="Applebaum E."/>
            <person name="Phelps L."/>
            <person name="Falcone J."/>
            <person name="Kanchi K."/>
            <person name="Thane T."/>
            <person name="Scimone A."/>
            <person name="Thane N."/>
            <person name="Henke J."/>
            <person name="Wang T."/>
            <person name="Ruppert J."/>
            <person name="Shah N."/>
            <person name="Rotter K."/>
            <person name="Hodges J."/>
            <person name="Ingenthron E."/>
            <person name="Cordes M."/>
            <person name="Kohlberg S."/>
            <person name="Sgro J."/>
            <person name="Delgado B."/>
            <person name="Mead K."/>
            <person name="Chinwalla A."/>
            <person name="Leonard S."/>
            <person name="Crouse K."/>
            <person name="Collura K."/>
            <person name="Kudrna D."/>
            <person name="Currie J."/>
            <person name="He R."/>
            <person name="Angelova A."/>
            <person name="Rajasekar S."/>
            <person name="Mueller T."/>
            <person name="Lomeli R."/>
            <person name="Scara G."/>
            <person name="Ko A."/>
            <person name="Delaney K."/>
            <person name="Wissotski M."/>
            <person name="Lopez G."/>
            <person name="Campos D."/>
            <person name="Braidotti M."/>
            <person name="Ashley E."/>
            <person name="Golser W."/>
            <person name="Kim H."/>
            <person name="Lee S."/>
            <person name="Lin J."/>
            <person name="Dujmic Z."/>
            <person name="Kim W."/>
            <person name="Talag J."/>
            <person name="Zuccolo A."/>
            <person name="Fan C."/>
            <person name="Sebastian A."/>
            <person name="Kramer M."/>
            <person name="Spiegel L."/>
            <person name="Nascimento L."/>
            <person name="Zutavern T."/>
            <person name="Miller B."/>
            <person name="Ambroise C."/>
            <person name="Muller S."/>
            <person name="Spooner W."/>
            <person name="Narechania A."/>
            <person name="Ren L."/>
            <person name="Wei S."/>
            <person name="Kumari S."/>
            <person name="Faga B."/>
            <person name="Levy M.J."/>
            <person name="McMahan L."/>
            <person name="Van Buren P."/>
            <person name="Vaughn M.W."/>
            <person name="Ying K."/>
            <person name="Yeh C.-T."/>
            <person name="Emrich S.J."/>
            <person name="Jia Y."/>
            <person name="Kalyanaraman A."/>
            <person name="Hsia A.-P."/>
            <person name="Barbazuk W.B."/>
            <person name="Baucom R.S."/>
            <person name="Brutnell T.P."/>
            <person name="Carpita N.C."/>
            <person name="Chaparro C."/>
            <person name="Chia J.-M."/>
            <person name="Deragon J.-M."/>
            <person name="Estill J.C."/>
            <person name="Fu Y."/>
            <person name="Jeddeloh J.A."/>
            <person name="Han Y."/>
            <person name="Lee H."/>
            <person name="Li P."/>
            <person name="Lisch D.R."/>
            <person name="Liu S."/>
            <person name="Liu Z."/>
            <person name="Nagel D.H."/>
            <person name="McCann M.C."/>
            <person name="SanMiguel P."/>
            <person name="Myers A.M."/>
            <person name="Nettleton D."/>
            <person name="Nguyen J."/>
            <person name="Penning B.W."/>
            <person name="Ponnala L."/>
            <person name="Schneider K.L."/>
            <person name="Schwartz D.C."/>
            <person name="Sharma A."/>
            <person name="Soderlund C."/>
            <person name="Springer N.M."/>
            <person name="Sun Q."/>
            <person name="Wang H."/>
            <person name="Waterman M."/>
            <person name="Westerman R."/>
            <person name="Wolfgruber T.K."/>
            <person name="Yang L."/>
            <person name="Yu Y."/>
            <person name="Zhang L."/>
            <person name="Zhou S."/>
            <person name="Zhu Q."/>
            <person name="Bennetzen J.L."/>
            <person name="Dawe R.K."/>
            <person name="Jiang J."/>
            <person name="Jiang N."/>
            <person name="Presting G.G."/>
            <person name="Wessler S.R."/>
            <person name="Aluru S."/>
            <person name="Martienssen R.A."/>
            <person name="Clifton S.W."/>
            <person name="McCombie W.R."/>
            <person name="Wing R.A."/>
            <person name="Wilson R.K."/>
        </authorList>
    </citation>
    <scope>NUCLEOTIDE SEQUENCE [LARGE SCALE GENOMIC DNA]</scope>
    <source>
        <strain evidence="2">cv. B73</strain>
    </source>
</reference>
<reference evidence="1" key="3">
    <citation type="submission" date="2021-05" db="UniProtKB">
        <authorList>
            <consortium name="EnsemblPlants"/>
        </authorList>
    </citation>
    <scope>IDENTIFICATION</scope>
    <source>
        <strain evidence="1">cv. B73</strain>
    </source>
</reference>